<dbReference type="GO" id="GO:0043448">
    <property type="term" value="P:alkane catabolic process"/>
    <property type="evidence" value="ECO:0007669"/>
    <property type="project" value="TreeGrafter"/>
</dbReference>
<proteinExistence type="predicted"/>
<evidence type="ECO:0008006" key="3">
    <source>
        <dbReference type="Google" id="ProtNLM"/>
    </source>
</evidence>
<dbReference type="EMBL" id="JAERQG010000003">
    <property type="protein sequence ID" value="MBL0766014.1"/>
    <property type="molecule type" value="Genomic_DNA"/>
</dbReference>
<accession>A0A937AI82</accession>
<gene>
    <name evidence="1" type="ORF">JKP34_12180</name>
</gene>
<sequence>MQKIELRIVELLLLATFLFTLACSEEEVAAPEETAEISIIEKGEFGEIISDANRMSLYIFANDVSGESNCNDGCLNAWPVFYIEDVAVGEGLELADFSTITRADGAKQTTYQGWPLYYFASDESSSDVKGDGVGSVWFGAKVDYSLAVAKQNIDDTDVSYLVDAEGKSLYFFENDSENTSNCAGGCLSAYPSFQVKDELILPSLLKSSEFSTINRTDGTTQLTFKGRPLYYFSDDNGRGDISGSIADLWSLSAVQF</sequence>
<dbReference type="Pfam" id="PF03640">
    <property type="entry name" value="Lipoprotein_15"/>
    <property type="match status" value="3"/>
</dbReference>
<dbReference type="PANTHER" id="PTHR39335:SF1">
    <property type="entry name" value="BLL4220 PROTEIN"/>
    <property type="match status" value="1"/>
</dbReference>
<dbReference type="RefSeq" id="WP_201921748.1">
    <property type="nucleotide sequence ID" value="NZ_JAERQG010000003.1"/>
</dbReference>
<reference evidence="1" key="1">
    <citation type="submission" date="2021-01" db="EMBL/GenBank/DDBJ databases">
        <title>Marivirga sp. nov., isolated from intertidal surface sediments.</title>
        <authorList>
            <person name="Zhang M."/>
        </authorList>
    </citation>
    <scope>NUCLEOTIDE SEQUENCE</scope>
    <source>
        <strain evidence="1">SM1354</strain>
    </source>
</reference>
<name>A0A937AI82_9BACT</name>
<dbReference type="PROSITE" id="PS51257">
    <property type="entry name" value="PROKAR_LIPOPROTEIN"/>
    <property type="match status" value="1"/>
</dbReference>
<dbReference type="Proteomes" id="UP000642920">
    <property type="component" value="Unassembled WGS sequence"/>
</dbReference>
<dbReference type="AlphaFoldDB" id="A0A937AI82"/>
<keyword evidence="2" id="KW-1185">Reference proteome</keyword>
<evidence type="ECO:0000313" key="1">
    <source>
        <dbReference type="EMBL" id="MBL0766014.1"/>
    </source>
</evidence>
<dbReference type="InterPro" id="IPR005297">
    <property type="entry name" value="Lipoprotein_repeat"/>
</dbReference>
<comment type="caution">
    <text evidence="1">The sequence shown here is derived from an EMBL/GenBank/DDBJ whole genome shotgun (WGS) entry which is preliminary data.</text>
</comment>
<protein>
    <recommendedName>
        <fullName evidence="3">Lipoprotein</fullName>
    </recommendedName>
</protein>
<dbReference type="PANTHER" id="PTHR39335">
    <property type="entry name" value="BLL4220 PROTEIN"/>
    <property type="match status" value="1"/>
</dbReference>
<organism evidence="1 2">
    <name type="scientific">Marivirga atlantica</name>
    <dbReference type="NCBI Taxonomy" id="1548457"/>
    <lineage>
        <taxon>Bacteria</taxon>
        <taxon>Pseudomonadati</taxon>
        <taxon>Bacteroidota</taxon>
        <taxon>Cytophagia</taxon>
        <taxon>Cytophagales</taxon>
        <taxon>Marivirgaceae</taxon>
        <taxon>Marivirga</taxon>
    </lineage>
</organism>
<evidence type="ECO:0000313" key="2">
    <source>
        <dbReference type="Proteomes" id="UP000642920"/>
    </source>
</evidence>